<accession>A0A0F7S9C3</accession>
<dbReference type="OrthoDB" id="6359816at2759"/>
<reference evidence="1" key="1">
    <citation type="submission" date="2014-06" db="EMBL/GenBank/DDBJ databases">
        <authorList>
            <person name="Ju J."/>
            <person name="Zhang J."/>
        </authorList>
    </citation>
    <scope>NUCLEOTIDE SEQUENCE</scope>
    <source>
        <strain evidence="1">SscI8</strain>
    </source>
</reference>
<evidence type="ECO:0008006" key="4">
    <source>
        <dbReference type="Google" id="ProtNLM"/>
    </source>
</evidence>
<gene>
    <name evidence="2" type="primary">SSCI31660.1</name>
    <name evidence="1" type="ORF">SPSC_05657</name>
</gene>
<organism evidence="2 3">
    <name type="scientific">Sporisorium scitamineum</name>
    <dbReference type="NCBI Taxonomy" id="49012"/>
    <lineage>
        <taxon>Eukaryota</taxon>
        <taxon>Fungi</taxon>
        <taxon>Dikarya</taxon>
        <taxon>Basidiomycota</taxon>
        <taxon>Ustilaginomycotina</taxon>
        <taxon>Ustilaginomycetes</taxon>
        <taxon>Ustilaginales</taxon>
        <taxon>Ustilaginaceae</taxon>
        <taxon>Sporisorium</taxon>
    </lineage>
</organism>
<reference evidence="3" key="2">
    <citation type="submission" date="2014-06" db="EMBL/GenBank/DDBJ databases">
        <authorList>
            <person name="Berkman P.J."/>
        </authorList>
    </citation>
    <scope>NUCLEOTIDE SEQUENCE [LARGE SCALE GENOMIC DNA]</scope>
</reference>
<reference evidence="2" key="3">
    <citation type="submission" date="2014-06" db="EMBL/GenBank/DDBJ databases">
        <authorList>
            <person name="Berkman J.Paul."/>
        </authorList>
    </citation>
    <scope>NUCLEOTIDE SEQUENCE [LARGE SCALE GENOMIC DNA]</scope>
</reference>
<dbReference type="AlphaFoldDB" id="A0A0F7S9C3"/>
<evidence type="ECO:0000313" key="1">
    <source>
        <dbReference type="EMBL" id="CDR88825.1"/>
    </source>
</evidence>
<evidence type="ECO:0000313" key="3">
    <source>
        <dbReference type="Proteomes" id="UP000242770"/>
    </source>
</evidence>
<dbReference type="Proteomes" id="UP000242770">
    <property type="component" value="Unassembled WGS sequence"/>
</dbReference>
<evidence type="ECO:0000313" key="2">
    <source>
        <dbReference type="EMBL" id="CDW97435.1"/>
    </source>
</evidence>
<keyword evidence="3" id="KW-1185">Reference proteome</keyword>
<dbReference type="EMBL" id="CCFA01001740">
    <property type="protein sequence ID" value="CDW97435.1"/>
    <property type="molecule type" value="Genomic_DNA"/>
</dbReference>
<sequence length="293" mass="32140">MSFTTASPPCSPAFASPILVEAITAGTTNGSWGDVCFVMRSSHDDRSYATLFANLSILRARGAHHLVDQIVKCPIRTLEDATHVLHTPSPSASQQGALTLRRPASDAHTSNTNMSFYPVANISYTTMRPILVYLQTGHIEFAPLTSAIVNVDDEEDEEDNDDPDTSSLDTFVNVDTAVIGPQSTADTTSKLAASPKSVYRAARKFRLVELRRLAVAAIDQQITPANCLVELFDRFGLKYPEVYEQRLSYVLTHWTGIENRSDLIQLVSSSPLRAKAMEAFAKIMASTSIEQRT</sequence>
<protein>
    <recommendedName>
        <fullName evidence="4">BTB domain-containing protein</fullName>
    </recommendedName>
</protein>
<proteinExistence type="predicted"/>
<dbReference type="STRING" id="49012.A0A0F7S9C3"/>
<name>A0A0F7S9C3_9BASI</name>
<dbReference type="EMBL" id="LK056689">
    <property type="protein sequence ID" value="CDR88825.1"/>
    <property type="molecule type" value="Genomic_DNA"/>
</dbReference>